<keyword evidence="3" id="KW-1185">Reference proteome</keyword>
<dbReference type="InterPro" id="IPR003141">
    <property type="entry name" value="Pol/His_phosphatase_N"/>
</dbReference>
<name>A0A6M1RVB1_9BACT</name>
<feature type="domain" description="Polymerase/histidinol phosphatase N-terminal" evidence="1">
    <location>
        <begin position="3"/>
        <end position="68"/>
    </location>
</feature>
<dbReference type="EMBL" id="JAAKYA010000096">
    <property type="protein sequence ID" value="NGO40515.1"/>
    <property type="molecule type" value="Genomic_DNA"/>
</dbReference>
<dbReference type="PANTHER" id="PTHR42924">
    <property type="entry name" value="EXONUCLEASE"/>
    <property type="match status" value="1"/>
</dbReference>
<dbReference type="PANTHER" id="PTHR42924:SF3">
    <property type="entry name" value="POLYMERASE_HISTIDINOL PHOSPHATASE N-TERMINAL DOMAIN-CONTAINING PROTEIN"/>
    <property type="match status" value="1"/>
</dbReference>
<dbReference type="SMART" id="SM00481">
    <property type="entry name" value="POLIIIAc"/>
    <property type="match status" value="1"/>
</dbReference>
<gene>
    <name evidence="2" type="ORF">G4L39_14095</name>
</gene>
<dbReference type="GO" id="GO:0035312">
    <property type="term" value="F:5'-3' DNA exonuclease activity"/>
    <property type="evidence" value="ECO:0007669"/>
    <property type="project" value="TreeGrafter"/>
</dbReference>
<organism evidence="2 3">
    <name type="scientific">Limisphaera ngatamarikiensis</name>
    <dbReference type="NCBI Taxonomy" id="1324935"/>
    <lineage>
        <taxon>Bacteria</taxon>
        <taxon>Pseudomonadati</taxon>
        <taxon>Verrucomicrobiota</taxon>
        <taxon>Verrucomicrobiia</taxon>
        <taxon>Limisphaerales</taxon>
        <taxon>Limisphaeraceae</taxon>
        <taxon>Limisphaera</taxon>
    </lineage>
</organism>
<protein>
    <submittedName>
        <fullName evidence="2">PHP domain-containing protein</fullName>
    </submittedName>
</protein>
<dbReference type="Proteomes" id="UP000477311">
    <property type="component" value="Unassembled WGS sequence"/>
</dbReference>
<dbReference type="AlphaFoldDB" id="A0A6M1RVB1"/>
<comment type="caution">
    <text evidence="2">The sequence shown here is derived from an EMBL/GenBank/DDBJ whole genome shotgun (WGS) entry which is preliminary data.</text>
</comment>
<dbReference type="InterPro" id="IPR052018">
    <property type="entry name" value="PHP_domain"/>
</dbReference>
<dbReference type="CDD" id="cd07438">
    <property type="entry name" value="PHP_HisPPase_AMP"/>
    <property type="match status" value="1"/>
</dbReference>
<sequence length="285" mass="31429">MFADLHLHTRFSDGTFAPEELAQEAHRLGFVCVAITDHDTVEGCPAMARACAALGLQFIPGVELTAEFEGQEIHILGYGFDPDDPPFLEAMKRFQAVRQQRIRDMVARLNELNIPLEADRVFALANCRSPGRPHVARALVEAGFCRDLDEAFERFLKKHRPAWVPKSRISAGDAIALLHRAGGVAVLAHPGLYYADPLLPELVRAGLDGLECFHTKHSPSVTDHYLSMAARYGLLVTGGSDCHGYNKGQPLIGSIRLAPEFVTRLQARIRERAAARKHQPDTAIP</sequence>
<evidence type="ECO:0000259" key="1">
    <source>
        <dbReference type="SMART" id="SM00481"/>
    </source>
</evidence>
<dbReference type="Gene3D" id="3.20.20.140">
    <property type="entry name" value="Metal-dependent hydrolases"/>
    <property type="match status" value="1"/>
</dbReference>
<dbReference type="InterPro" id="IPR004013">
    <property type="entry name" value="PHP_dom"/>
</dbReference>
<dbReference type="GO" id="GO:0004534">
    <property type="term" value="F:5'-3' RNA exonuclease activity"/>
    <property type="evidence" value="ECO:0007669"/>
    <property type="project" value="TreeGrafter"/>
</dbReference>
<accession>A0A6M1RVB1</accession>
<evidence type="ECO:0000313" key="3">
    <source>
        <dbReference type="Proteomes" id="UP000477311"/>
    </source>
</evidence>
<proteinExistence type="predicted"/>
<evidence type="ECO:0000313" key="2">
    <source>
        <dbReference type="EMBL" id="NGO40515.1"/>
    </source>
</evidence>
<dbReference type="Pfam" id="PF02811">
    <property type="entry name" value="PHP"/>
    <property type="match status" value="1"/>
</dbReference>
<dbReference type="InterPro" id="IPR016195">
    <property type="entry name" value="Pol/histidinol_Pase-like"/>
</dbReference>
<dbReference type="SUPFAM" id="SSF89550">
    <property type="entry name" value="PHP domain-like"/>
    <property type="match status" value="1"/>
</dbReference>
<dbReference type="RefSeq" id="WP_165109186.1">
    <property type="nucleotide sequence ID" value="NZ_JAAKYA010000096.1"/>
</dbReference>
<reference evidence="2 3" key="1">
    <citation type="submission" date="2020-02" db="EMBL/GenBank/DDBJ databases">
        <title>Draft genome sequence of Limisphaera ngatamarikiensis NGM72.4T, a thermophilic Verrucomicrobia grouped in subdivision 3.</title>
        <authorList>
            <person name="Carere C.R."/>
            <person name="Steen J."/>
            <person name="Hugenholtz P."/>
            <person name="Stott M.B."/>
        </authorList>
    </citation>
    <scope>NUCLEOTIDE SEQUENCE [LARGE SCALE GENOMIC DNA]</scope>
    <source>
        <strain evidence="2 3">NGM72.4</strain>
    </source>
</reference>
<dbReference type="Gene3D" id="1.10.150.650">
    <property type="match status" value="1"/>
</dbReference>